<dbReference type="RefSeq" id="WP_075081407.1">
    <property type="nucleotide sequence ID" value="NZ_BDCO01000003.1"/>
</dbReference>
<evidence type="ECO:0000256" key="1">
    <source>
        <dbReference type="SAM" id="MobiDB-lite"/>
    </source>
</evidence>
<accession>A0A146GE88</accession>
<evidence type="ECO:0000313" key="3">
    <source>
        <dbReference type="Proteomes" id="UP000076023"/>
    </source>
</evidence>
<proteinExistence type="predicted"/>
<organism evidence="2 3">
    <name type="scientific">Terrimicrobium sacchariphilum</name>
    <dbReference type="NCBI Taxonomy" id="690879"/>
    <lineage>
        <taxon>Bacteria</taxon>
        <taxon>Pseudomonadati</taxon>
        <taxon>Verrucomicrobiota</taxon>
        <taxon>Terrimicrobiia</taxon>
        <taxon>Terrimicrobiales</taxon>
        <taxon>Terrimicrobiaceae</taxon>
        <taxon>Terrimicrobium</taxon>
    </lineage>
</organism>
<reference evidence="3" key="1">
    <citation type="journal article" date="2017" name="Genome Announc.">
        <title>Draft Genome Sequence of Terrimicrobium sacchariphilum NM-5T, a Facultative Anaerobic Soil Bacterium of the Class Spartobacteria.</title>
        <authorList>
            <person name="Qiu Y.L."/>
            <person name="Tourlousse D.M."/>
            <person name="Matsuura N."/>
            <person name="Ohashi A."/>
            <person name="Sekiguchi Y."/>
        </authorList>
    </citation>
    <scope>NUCLEOTIDE SEQUENCE [LARGE SCALE GENOMIC DNA]</scope>
    <source>
        <strain evidence="3">NM-5</strain>
    </source>
</reference>
<protein>
    <submittedName>
        <fullName evidence="2">Uncharacterized protein</fullName>
    </submittedName>
</protein>
<gene>
    <name evidence="2" type="ORF">TSACC_3681</name>
</gene>
<dbReference type="AlphaFoldDB" id="A0A146GE88"/>
<dbReference type="STRING" id="690879.TSACC_3681"/>
<sequence length="154" mass="17530">MSPAEIVHAMYQTHPVRVSFKEELDAHLQYGWVISTPLAFIMGREVNRWATHEQIIDPWYVFPEGERNAWYVAAYAGAVNTALQIIPFRHRWIGWERGIKSGLRFHSLESFERHALAISSKATGTKAYQDPAGSEYRHSRSPEGGPDSPAAHRD</sequence>
<comment type="caution">
    <text evidence="2">The sequence shown here is derived from an EMBL/GenBank/DDBJ whole genome shotgun (WGS) entry which is preliminary data.</text>
</comment>
<name>A0A146GE88_TERSA</name>
<keyword evidence="3" id="KW-1185">Reference proteome</keyword>
<dbReference type="InParanoid" id="A0A146GE88"/>
<evidence type="ECO:0000313" key="2">
    <source>
        <dbReference type="EMBL" id="GAT35610.1"/>
    </source>
</evidence>
<feature type="region of interest" description="Disordered" evidence="1">
    <location>
        <begin position="122"/>
        <end position="154"/>
    </location>
</feature>
<dbReference type="EMBL" id="BDCO01000003">
    <property type="protein sequence ID" value="GAT35610.1"/>
    <property type="molecule type" value="Genomic_DNA"/>
</dbReference>
<dbReference type="Proteomes" id="UP000076023">
    <property type="component" value="Unassembled WGS sequence"/>
</dbReference>